<protein>
    <recommendedName>
        <fullName evidence="3">DNA cytosine methyltransferase</fullName>
    </recommendedName>
</protein>
<organism evidence="1 2">
    <name type="scientific">Sphingobacterium paucimobilis HER1398</name>
    <dbReference type="NCBI Taxonomy" id="1346330"/>
    <lineage>
        <taxon>Bacteria</taxon>
        <taxon>Pseudomonadati</taxon>
        <taxon>Bacteroidota</taxon>
        <taxon>Sphingobacteriia</taxon>
        <taxon>Sphingobacteriales</taxon>
        <taxon>Sphingobacteriaceae</taxon>
        <taxon>Sphingobacterium</taxon>
    </lineage>
</organism>
<dbReference type="EMBL" id="ATDL01000022">
    <property type="protein sequence ID" value="ERJ57141.1"/>
    <property type="molecule type" value="Genomic_DNA"/>
</dbReference>
<accession>U2H621</accession>
<evidence type="ECO:0008006" key="3">
    <source>
        <dbReference type="Google" id="ProtNLM"/>
    </source>
</evidence>
<dbReference type="OrthoDB" id="9134166at2"/>
<sequence length="234" mass="26447">MNVLVACEESQAITKELRLLGHNAYSCDLLPCSGGHPEWHFNYDVFKVIEEEGGVTQSGDKVNLDGGWEMMIAHPPCTFLAVSGARWYYHPEDWDMPFSLRRPHPRFPNRAQDREDAVAFFIRLLEAPIEKIAVENPVGIISTRYRKPDQTVHPWMFGDEASKATCLWLKNLPLLKPTDVVGKGDRLVLSSGKSLPKWYSDALTKAKSAAERRTLRSKTFEGMAKAMAIQWTSV</sequence>
<evidence type="ECO:0000313" key="2">
    <source>
        <dbReference type="Proteomes" id="UP000016584"/>
    </source>
</evidence>
<evidence type="ECO:0000313" key="1">
    <source>
        <dbReference type="EMBL" id="ERJ57141.1"/>
    </source>
</evidence>
<dbReference type="RefSeq" id="WP_021072202.1">
    <property type="nucleotide sequence ID" value="NZ_ATDL01000022.1"/>
</dbReference>
<gene>
    <name evidence="1" type="ORF">M472_01685</name>
</gene>
<dbReference type="PATRIC" id="fig|1346330.5.peg.4202"/>
<reference evidence="1 2" key="1">
    <citation type="journal article" date="2013" name="Genome Announc.">
        <title>The Draft Genome Sequence of Sphingomonas paucimobilis Strain HER1398 (Proteobacteria), Host to the Giant PAU Phage, Indicates That It Is a Member of the Genus Sphingobacterium (Bacteroidetes).</title>
        <authorList>
            <person name="White R.A.III."/>
            <person name="Suttle C.A."/>
        </authorList>
    </citation>
    <scope>NUCLEOTIDE SEQUENCE [LARGE SCALE GENOMIC DNA]</scope>
    <source>
        <strain evidence="1 2">HER1398</strain>
    </source>
</reference>
<proteinExistence type="predicted"/>
<dbReference type="STRING" id="1346330.M472_01685"/>
<name>U2H621_9SPHI</name>
<keyword evidence="2" id="KW-1185">Reference proteome</keyword>
<dbReference type="eggNOG" id="COG0270">
    <property type="taxonomic scope" value="Bacteria"/>
</dbReference>
<dbReference type="AlphaFoldDB" id="U2H621"/>
<dbReference type="Proteomes" id="UP000016584">
    <property type="component" value="Unassembled WGS sequence"/>
</dbReference>
<comment type="caution">
    <text evidence="1">The sequence shown here is derived from an EMBL/GenBank/DDBJ whole genome shotgun (WGS) entry which is preliminary data.</text>
</comment>